<comment type="caution">
    <text evidence="1">The sequence shown here is derived from an EMBL/GenBank/DDBJ whole genome shotgun (WGS) entry which is preliminary data.</text>
</comment>
<keyword evidence="2" id="KW-1185">Reference proteome</keyword>
<organism evidence="1 2">
    <name type="scientific">Pseudonocardia asaccharolytica DSM 44247 = NBRC 16224</name>
    <dbReference type="NCBI Taxonomy" id="1123024"/>
    <lineage>
        <taxon>Bacteria</taxon>
        <taxon>Bacillati</taxon>
        <taxon>Actinomycetota</taxon>
        <taxon>Actinomycetes</taxon>
        <taxon>Pseudonocardiales</taxon>
        <taxon>Pseudonocardiaceae</taxon>
        <taxon>Pseudonocardia</taxon>
    </lineage>
</organism>
<dbReference type="EMBL" id="BJVI01000011">
    <property type="protein sequence ID" value="GEL17665.1"/>
    <property type="molecule type" value="Genomic_DNA"/>
</dbReference>
<name>A0A511CYM9_9PSEU</name>
<proteinExistence type="predicted"/>
<dbReference type="Proteomes" id="UP000321328">
    <property type="component" value="Unassembled WGS sequence"/>
</dbReference>
<reference evidence="1 2" key="1">
    <citation type="submission" date="2019-07" db="EMBL/GenBank/DDBJ databases">
        <title>Whole genome shotgun sequence of Pseudonocardia asaccharolytica NBRC 16224.</title>
        <authorList>
            <person name="Hosoyama A."/>
            <person name="Uohara A."/>
            <person name="Ohji S."/>
            <person name="Ichikawa N."/>
        </authorList>
    </citation>
    <scope>NUCLEOTIDE SEQUENCE [LARGE SCALE GENOMIC DNA]</scope>
    <source>
        <strain evidence="1 2">NBRC 16224</strain>
    </source>
</reference>
<dbReference type="RefSeq" id="WP_028930663.1">
    <property type="nucleotide sequence ID" value="NZ_AUII01000013.1"/>
</dbReference>
<dbReference type="STRING" id="1123024.GCA_000423625_02996"/>
<evidence type="ECO:0000313" key="2">
    <source>
        <dbReference type="Proteomes" id="UP000321328"/>
    </source>
</evidence>
<gene>
    <name evidence="1" type="ORF">PA7_15020</name>
</gene>
<accession>A0A511CYM9</accession>
<protein>
    <submittedName>
        <fullName evidence="1">Uncharacterized protein</fullName>
    </submittedName>
</protein>
<dbReference type="AlphaFoldDB" id="A0A511CYM9"/>
<evidence type="ECO:0000313" key="1">
    <source>
        <dbReference type="EMBL" id="GEL17665.1"/>
    </source>
</evidence>
<sequence length="197" mass="21579">MPESDLLWKAVNRDYTSLKGVVWAVGETTTHPTSTSMVRDQPETYLSASTEPAETLIDRSWPCRLLRVRPVGETIDSDEHPHKVGALAYQVVEETAAWQALGPKGRLVAALIERLRGLTGAEADAIAARFAAAGDTAWYAARFAAWDAATALVVRDLLPAHHYRTLTDPIISVLGHPETWPVPAWCDTPKTEETPDV</sequence>